<protein>
    <recommendedName>
        <fullName evidence="3">Zinc-finger domain-containing protein</fullName>
    </recommendedName>
</protein>
<proteinExistence type="predicted"/>
<dbReference type="InterPro" id="IPR019718">
    <property type="entry name" value="DUF2602"/>
</dbReference>
<dbReference type="EMBL" id="AHFL01000056">
    <property type="protein sequence ID" value="EOO62085.1"/>
    <property type="molecule type" value="Genomic_DNA"/>
</dbReference>
<comment type="caution">
    <text evidence="1">The sequence shown here is derived from an EMBL/GenBank/DDBJ whole genome shotgun (WGS) entry which is preliminary data.</text>
</comment>
<evidence type="ECO:0008006" key="3">
    <source>
        <dbReference type="Google" id="ProtNLM"/>
    </source>
</evidence>
<dbReference type="AlphaFoldDB" id="A0A9W5PYS0"/>
<dbReference type="RefSeq" id="WP_000993900.1">
    <property type="nucleotide sequence ID" value="NZ_KB976269.1"/>
</dbReference>
<dbReference type="Proteomes" id="UP000014023">
    <property type="component" value="Unassembled WGS sequence"/>
</dbReference>
<accession>A0A9W5PYS0</accession>
<dbReference type="Pfam" id="PF10782">
    <property type="entry name" value="zf-C2HCIx2C"/>
    <property type="match status" value="1"/>
</dbReference>
<sequence>MNAREKRIRILDLQDEYCRNCEYNTASHTYCRENCEIGEKIAKLGEEICRSQQGRKVITSKQWDSMCKQAVSLHEQGVGYTIIAKKLGCHASSLRGQLKKRGLWNGESQKEIQEKSRKKWDRLCQQAIKLKEIGLSYPEIARQLDIATKSLRDQMSRRRSK</sequence>
<name>A0A9W5PYS0_BACCE</name>
<organism evidence="1 2">
    <name type="scientific">Bacillus cereus VD196</name>
    <dbReference type="NCBI Taxonomy" id="1053243"/>
    <lineage>
        <taxon>Bacteria</taxon>
        <taxon>Bacillati</taxon>
        <taxon>Bacillota</taxon>
        <taxon>Bacilli</taxon>
        <taxon>Bacillales</taxon>
        <taxon>Bacillaceae</taxon>
        <taxon>Bacillus</taxon>
        <taxon>Bacillus cereus group</taxon>
    </lineage>
</organism>
<gene>
    <name evidence="1" type="ORF">IKE_05745</name>
</gene>
<evidence type="ECO:0000313" key="2">
    <source>
        <dbReference type="Proteomes" id="UP000014023"/>
    </source>
</evidence>
<reference evidence="1 2" key="1">
    <citation type="submission" date="2012-12" db="EMBL/GenBank/DDBJ databases">
        <title>The Genome Sequence of Bacillus cereus VD196.</title>
        <authorList>
            <consortium name="The Broad Institute Genome Sequencing Platform"/>
            <consortium name="The Broad Institute Genome Sequencing Center for Infectious Disease"/>
            <person name="Feldgarden M."/>
            <person name="Van der Auwera G.A."/>
            <person name="Mahillon J."/>
            <person name="Duprez V."/>
            <person name="Timmery S."/>
            <person name="Mattelet C."/>
            <person name="Dierick K."/>
            <person name="Sun M."/>
            <person name="Yu Z."/>
            <person name="Zhu L."/>
            <person name="Hu X."/>
            <person name="Shank E.B."/>
            <person name="Swiecicka I."/>
            <person name="Hansen B.M."/>
            <person name="Andrup L."/>
            <person name="Walker B."/>
            <person name="Young S.K."/>
            <person name="Zeng Q."/>
            <person name="Gargeya S."/>
            <person name="Fitzgerald M."/>
            <person name="Haas B."/>
            <person name="Abouelleil A."/>
            <person name="Alvarado L."/>
            <person name="Arachchi H.M."/>
            <person name="Berlin A.M."/>
            <person name="Chapman S.B."/>
            <person name="Dewar J."/>
            <person name="Goldberg J."/>
            <person name="Griggs A."/>
            <person name="Gujja S."/>
            <person name="Hansen M."/>
            <person name="Howarth C."/>
            <person name="Imamovic A."/>
            <person name="Larimer J."/>
            <person name="McCowan C."/>
            <person name="Murphy C."/>
            <person name="Neiman D."/>
            <person name="Pearson M."/>
            <person name="Priest M."/>
            <person name="Roberts A."/>
            <person name="Saif S."/>
            <person name="Shea T."/>
            <person name="Sisk P."/>
            <person name="Sykes S."/>
            <person name="Wortman J."/>
            <person name="Nusbaum C."/>
            <person name="Birren B."/>
        </authorList>
    </citation>
    <scope>NUCLEOTIDE SEQUENCE [LARGE SCALE GENOMIC DNA]</scope>
    <source>
        <strain evidence="1 2">VD196</strain>
    </source>
</reference>
<evidence type="ECO:0000313" key="1">
    <source>
        <dbReference type="EMBL" id="EOO62085.1"/>
    </source>
</evidence>